<feature type="domain" description="BTB" evidence="2">
    <location>
        <begin position="181"/>
        <end position="253"/>
    </location>
</feature>
<evidence type="ECO:0000259" key="2">
    <source>
        <dbReference type="PROSITE" id="PS50097"/>
    </source>
</evidence>
<organism evidence="3 4">
    <name type="scientific">Symbiodinium natans</name>
    <dbReference type="NCBI Taxonomy" id="878477"/>
    <lineage>
        <taxon>Eukaryota</taxon>
        <taxon>Sar</taxon>
        <taxon>Alveolata</taxon>
        <taxon>Dinophyceae</taxon>
        <taxon>Suessiales</taxon>
        <taxon>Symbiodiniaceae</taxon>
        <taxon>Symbiodinium</taxon>
    </lineage>
</organism>
<dbReference type="InterPro" id="IPR000210">
    <property type="entry name" value="BTB/POZ_dom"/>
</dbReference>
<reference evidence="3" key="1">
    <citation type="submission" date="2021-02" db="EMBL/GenBank/DDBJ databases">
        <authorList>
            <person name="Dougan E. K."/>
            <person name="Rhodes N."/>
            <person name="Thang M."/>
            <person name="Chan C."/>
        </authorList>
    </citation>
    <scope>NUCLEOTIDE SEQUENCE</scope>
</reference>
<protein>
    <recommendedName>
        <fullName evidence="2">BTB domain-containing protein</fullName>
    </recommendedName>
</protein>
<dbReference type="SUPFAM" id="SSF54695">
    <property type="entry name" value="POZ domain"/>
    <property type="match status" value="1"/>
</dbReference>
<dbReference type="Pfam" id="PF00651">
    <property type="entry name" value="BTB"/>
    <property type="match status" value="1"/>
</dbReference>
<feature type="region of interest" description="Disordered" evidence="1">
    <location>
        <begin position="347"/>
        <end position="367"/>
    </location>
</feature>
<evidence type="ECO:0000256" key="1">
    <source>
        <dbReference type="SAM" id="MobiDB-lite"/>
    </source>
</evidence>
<sequence length="367" mass="42871">MEEGPEKTKDAPAPRQREECAEAVIQHPRKCRFFREPAGPWCSFSICLKVWPMGKHRSYSEASSSEESSQWEDCLAVAVQVLPPRNSCSKWVCPDVEVELEVRNFKDEALRVRRLWKKTFCDKSSSVGARPLLPSRHLTIEEGWCNAEDELFVTARARFQAPADPLDTMLFRKLDFAQQSPQVVFKLCEEPLLYFDKRILVARSEYFRTMFESQSWLEGQTNEVDLSKDRLADRRTILAMFRYLMSNTFSAEDSTWALSVRQFADRYGMADFVERIDTELMQLVSRDNLLIFLGHVYGKGGRLESFCLDMLKEKTHSVLDRHRGKLDELLQEKPELAKTVILQLMQRDKESRKRSRSRRRSRGSRRH</sequence>
<gene>
    <name evidence="3" type="ORF">SNAT2548_LOCUS9538</name>
</gene>
<dbReference type="AlphaFoldDB" id="A0A812KRS9"/>
<proteinExistence type="predicted"/>
<dbReference type="Gene3D" id="3.30.710.10">
    <property type="entry name" value="Potassium Channel Kv1.1, Chain A"/>
    <property type="match status" value="1"/>
</dbReference>
<accession>A0A812KRS9</accession>
<dbReference type="CDD" id="cd18186">
    <property type="entry name" value="BTB_POZ_ZBTB_KLHL-like"/>
    <property type="match status" value="1"/>
</dbReference>
<dbReference type="PROSITE" id="PS50097">
    <property type="entry name" value="BTB"/>
    <property type="match status" value="1"/>
</dbReference>
<dbReference type="EMBL" id="CAJNDS010000753">
    <property type="protein sequence ID" value="CAE7231894.1"/>
    <property type="molecule type" value="Genomic_DNA"/>
</dbReference>
<keyword evidence="4" id="KW-1185">Reference proteome</keyword>
<dbReference type="InterPro" id="IPR011333">
    <property type="entry name" value="SKP1/BTB/POZ_sf"/>
</dbReference>
<feature type="compositionally biased region" description="Basic residues" evidence="1">
    <location>
        <begin position="352"/>
        <end position="367"/>
    </location>
</feature>
<name>A0A812KRS9_9DINO</name>
<evidence type="ECO:0000313" key="3">
    <source>
        <dbReference type="EMBL" id="CAE7231894.1"/>
    </source>
</evidence>
<comment type="caution">
    <text evidence="3">The sequence shown here is derived from an EMBL/GenBank/DDBJ whole genome shotgun (WGS) entry which is preliminary data.</text>
</comment>
<dbReference type="OrthoDB" id="427707at2759"/>
<evidence type="ECO:0000313" key="4">
    <source>
        <dbReference type="Proteomes" id="UP000604046"/>
    </source>
</evidence>
<dbReference type="Proteomes" id="UP000604046">
    <property type="component" value="Unassembled WGS sequence"/>
</dbReference>